<feature type="domain" description="DJ-1/PfpI" evidence="1">
    <location>
        <begin position="13"/>
        <end position="167"/>
    </location>
</feature>
<dbReference type="AlphaFoldDB" id="A0A368KWZ6"/>
<evidence type="ECO:0000313" key="2">
    <source>
        <dbReference type="EMBL" id="RCS54958.1"/>
    </source>
</evidence>
<evidence type="ECO:0000313" key="3">
    <source>
        <dbReference type="Proteomes" id="UP000253562"/>
    </source>
</evidence>
<sequence length="235" mass="24928">MIPADRQINIGAIIFPEMDQIDLTGPYAVLSRLPGSSIQLIGQKKEQIRDHLGLSLVPDVALEDARPIDLLLVPGGPGQEALMEDETVLSFIRQRASTAKCVFSVCTGSLICGAAGLLKDKVATTHWTALPLLKYFGAKPSEKRVAIDGNFVSAAGLTAGIDGALTVAALLRGDEVAQAIQLAIQYAPEPPFECGSPDIAPPEILAKVKSNVAPLTELREKTAKRVAERLGISLK</sequence>
<dbReference type="InterPro" id="IPR002818">
    <property type="entry name" value="DJ-1/PfpI"/>
</dbReference>
<name>A0A368KWZ6_9BACT</name>
<dbReference type="OrthoDB" id="9803764at2"/>
<dbReference type="Pfam" id="PF01965">
    <property type="entry name" value="DJ-1_PfpI"/>
    <property type="match status" value="1"/>
</dbReference>
<reference evidence="2 3" key="1">
    <citation type="submission" date="2018-07" db="EMBL/GenBank/DDBJ databases">
        <title>Comparative genomes isolates from brazilian mangrove.</title>
        <authorList>
            <person name="De Araujo J.E."/>
            <person name="Taketani R.G."/>
            <person name="Silva M.C.P."/>
            <person name="Lourenco M.V."/>
            <person name="Oliveira V.M."/>
            <person name="Andreote F.D."/>
        </authorList>
    </citation>
    <scope>NUCLEOTIDE SEQUENCE [LARGE SCALE GENOMIC DNA]</scope>
    <source>
        <strain evidence="2 3">HEX PRIS-MGV</strain>
    </source>
</reference>
<dbReference type="Proteomes" id="UP000253562">
    <property type="component" value="Unassembled WGS sequence"/>
</dbReference>
<dbReference type="InterPro" id="IPR029062">
    <property type="entry name" value="Class_I_gatase-like"/>
</dbReference>
<dbReference type="EMBL" id="QPEX01000010">
    <property type="protein sequence ID" value="RCS54958.1"/>
    <property type="molecule type" value="Genomic_DNA"/>
</dbReference>
<dbReference type="SUPFAM" id="SSF52317">
    <property type="entry name" value="Class I glutamine amidotransferase-like"/>
    <property type="match status" value="1"/>
</dbReference>
<comment type="caution">
    <text evidence="2">The sequence shown here is derived from an EMBL/GenBank/DDBJ whole genome shotgun (WGS) entry which is preliminary data.</text>
</comment>
<dbReference type="PANTHER" id="PTHR43130:SF2">
    <property type="entry name" value="DJ-1_PFPI DOMAIN-CONTAINING PROTEIN"/>
    <property type="match status" value="1"/>
</dbReference>
<dbReference type="GO" id="GO:0006355">
    <property type="term" value="P:regulation of DNA-templated transcription"/>
    <property type="evidence" value="ECO:0007669"/>
    <property type="project" value="TreeGrafter"/>
</dbReference>
<organism evidence="2 3">
    <name type="scientific">Bremerella cremea</name>
    <dbReference type="NCBI Taxonomy" id="1031537"/>
    <lineage>
        <taxon>Bacteria</taxon>
        <taxon>Pseudomonadati</taxon>
        <taxon>Planctomycetota</taxon>
        <taxon>Planctomycetia</taxon>
        <taxon>Pirellulales</taxon>
        <taxon>Pirellulaceae</taxon>
        <taxon>Bremerella</taxon>
    </lineage>
</organism>
<dbReference type="PANTHER" id="PTHR43130">
    <property type="entry name" value="ARAC-FAMILY TRANSCRIPTIONAL REGULATOR"/>
    <property type="match status" value="1"/>
</dbReference>
<dbReference type="CDD" id="cd03139">
    <property type="entry name" value="GATase1_PfpI_2"/>
    <property type="match status" value="1"/>
</dbReference>
<gene>
    <name evidence="2" type="ORF">DTL42_05745</name>
</gene>
<dbReference type="Gene3D" id="3.40.50.880">
    <property type="match status" value="1"/>
</dbReference>
<accession>A0A368KWZ6</accession>
<proteinExistence type="predicted"/>
<protein>
    <submittedName>
        <fullName evidence="2">DJ-1/PfpI family protein</fullName>
    </submittedName>
</protein>
<evidence type="ECO:0000259" key="1">
    <source>
        <dbReference type="Pfam" id="PF01965"/>
    </source>
</evidence>
<dbReference type="InterPro" id="IPR052158">
    <property type="entry name" value="INH-QAR"/>
</dbReference>